<gene>
    <name evidence="1" type="ORF">EJ913_20055</name>
</gene>
<dbReference type="OrthoDB" id="7305526at2"/>
<accession>A0A3S0XKU2</accession>
<sequence>MAETDSSTAFPGEQDDELLQLGEAYMALLRDTHGPSWGLHTATNEQIHQVCTLEDRIAEVSARTNAGLAVRLFALWSIECERDETLFAGPPEGTSITRRLAWGALKDAERLAARG</sequence>
<keyword evidence="2" id="KW-1185">Reference proteome</keyword>
<evidence type="ECO:0000313" key="1">
    <source>
        <dbReference type="EMBL" id="RUQ67516.1"/>
    </source>
</evidence>
<protein>
    <submittedName>
        <fullName evidence="1">Uncharacterized protein</fullName>
    </submittedName>
</protein>
<proteinExistence type="predicted"/>
<dbReference type="AlphaFoldDB" id="A0A3S0XKU2"/>
<dbReference type="Proteomes" id="UP000280346">
    <property type="component" value="Unassembled WGS sequence"/>
</dbReference>
<organism evidence="1 2">
    <name type="scientific">Azospirillum doebereinerae</name>
    <dbReference type="NCBI Taxonomy" id="92933"/>
    <lineage>
        <taxon>Bacteria</taxon>
        <taxon>Pseudomonadati</taxon>
        <taxon>Pseudomonadota</taxon>
        <taxon>Alphaproteobacteria</taxon>
        <taxon>Rhodospirillales</taxon>
        <taxon>Azospirillaceae</taxon>
        <taxon>Azospirillum</taxon>
    </lineage>
</organism>
<comment type="caution">
    <text evidence="1">The sequence shown here is derived from an EMBL/GenBank/DDBJ whole genome shotgun (WGS) entry which is preliminary data.</text>
</comment>
<evidence type="ECO:0000313" key="2">
    <source>
        <dbReference type="Proteomes" id="UP000280346"/>
    </source>
</evidence>
<dbReference type="RefSeq" id="WP_127001163.1">
    <property type="nucleotide sequence ID" value="NZ_JBNPXW010000015.1"/>
</dbReference>
<name>A0A3S0XKU2_9PROT</name>
<dbReference type="EMBL" id="RZIJ01000017">
    <property type="protein sequence ID" value="RUQ67516.1"/>
    <property type="molecule type" value="Genomic_DNA"/>
</dbReference>
<reference evidence="1 2" key="1">
    <citation type="submission" date="2018-12" db="EMBL/GenBank/DDBJ databases">
        <authorList>
            <person name="Yang Y."/>
        </authorList>
    </citation>
    <scope>NUCLEOTIDE SEQUENCE [LARGE SCALE GENOMIC DNA]</scope>
    <source>
        <strain evidence="1 2">GSF71</strain>
    </source>
</reference>